<evidence type="ECO:0000259" key="1">
    <source>
        <dbReference type="Pfam" id="PF09992"/>
    </source>
</evidence>
<proteinExistence type="predicted"/>
<keyword evidence="3" id="KW-1185">Reference proteome</keyword>
<dbReference type="PANTHER" id="PTHR40446:SF2">
    <property type="entry name" value="N-ACETYLGLUCOSAMINE-1-PHOSPHODIESTER ALPHA-N-ACETYLGLUCOSAMINIDASE"/>
    <property type="match status" value="1"/>
</dbReference>
<reference evidence="2 3" key="1">
    <citation type="submission" date="2018-03" db="EMBL/GenBank/DDBJ databases">
        <title>Bioinformatic expansion and discovery of thiopeptide antibiotics.</title>
        <authorList>
            <person name="Schwalen C.J."/>
            <person name="Hudson G.A."/>
            <person name="Mitchell D.A."/>
        </authorList>
    </citation>
    <scope>NUCLEOTIDE SEQUENCE [LARGE SCALE GENOMIC DNA]</scope>
    <source>
        <strain evidence="2 3">ATCC 21389</strain>
    </source>
</reference>
<organism evidence="2 3">
    <name type="scientific">Streptomyces tateyamensis</name>
    <dbReference type="NCBI Taxonomy" id="565073"/>
    <lineage>
        <taxon>Bacteria</taxon>
        <taxon>Bacillati</taxon>
        <taxon>Actinomycetota</taxon>
        <taxon>Actinomycetes</taxon>
        <taxon>Kitasatosporales</taxon>
        <taxon>Streptomycetaceae</taxon>
        <taxon>Streptomyces</taxon>
    </lineage>
</organism>
<evidence type="ECO:0000313" key="2">
    <source>
        <dbReference type="EMBL" id="PYC84715.1"/>
    </source>
</evidence>
<feature type="domain" description="Phosphodiester glycosidase" evidence="1">
    <location>
        <begin position="352"/>
        <end position="547"/>
    </location>
</feature>
<dbReference type="Proteomes" id="UP000248039">
    <property type="component" value="Unassembled WGS sequence"/>
</dbReference>
<dbReference type="PANTHER" id="PTHR40446">
    <property type="entry name" value="N-ACETYLGLUCOSAMINE-1-PHOSPHODIESTER ALPHA-N-ACETYLGLUCOSAMINIDASE"/>
    <property type="match status" value="1"/>
</dbReference>
<name>A0A2V4NW50_9ACTN</name>
<comment type="caution">
    <text evidence="2">The sequence shown here is derived from an EMBL/GenBank/DDBJ whole genome shotgun (WGS) entry which is preliminary data.</text>
</comment>
<dbReference type="Pfam" id="PF09992">
    <property type="entry name" value="NAGPA"/>
    <property type="match status" value="1"/>
</dbReference>
<evidence type="ECO:0000313" key="3">
    <source>
        <dbReference type="Proteomes" id="UP000248039"/>
    </source>
</evidence>
<sequence length="554" mass="56866">MPLGAYLPGDPNANTHIDPQTIAPGVTYTTYTQGYASDRWTVDVHITVDNEAGATLVQDLSTATDEVNLLAGKNIVAIPVPIGPQPDPTGKPVAYAVRLVTNPGLKSTDPDYVKFAALADAQNAVKNILKPNAVDGEPLYTAQDGNPSTGPWNVRVVTIDPTSPYALRVTHGQDIATPEPLRKQVALSGALLGVNGSDATPGVAVGPPPVPPNLPKTANGVPVLEGYTGVPEGLDVEGGVTMNAANDHRTALLLNGANGPAQITEVSTTYTLSSSDKSSTTVNGIDRLAGNVYGCGQPGAIIDDSRLNPTQAAQDPIQAVHHGQCHNPNDLVLFRPEWGSATPKVVGADPGYEVVLNNNWVVTGSRVAGGPIAPGQRVLQGIGTGADWLRQHAPVGATLIATGSLTDDGGKSVAAPALDAIAGGGPGLVRGGNIDVSMVKNGFPAHSNVDVERQPRTVVGIGAAGQIELVTIDGRNPYPGGSVGVTMGEAAAVMKWLGATDAVEMGYGGDTAMIINDSLYNTPMNFWGAPVGPGIPNYERALGNALVLVHKPGP</sequence>
<dbReference type="AlphaFoldDB" id="A0A2V4NW50"/>
<protein>
    <recommendedName>
        <fullName evidence="1">Phosphodiester glycosidase domain-containing protein</fullName>
    </recommendedName>
</protein>
<accession>A0A2V4NW50</accession>
<dbReference type="InterPro" id="IPR018711">
    <property type="entry name" value="NAGPA"/>
</dbReference>
<gene>
    <name evidence="2" type="ORF">C7C46_07325</name>
</gene>
<dbReference type="EMBL" id="PYBW01000024">
    <property type="protein sequence ID" value="PYC84715.1"/>
    <property type="molecule type" value="Genomic_DNA"/>
</dbReference>